<reference evidence="3 4" key="1">
    <citation type="submission" date="2017-05" db="EMBL/GenBank/DDBJ databases">
        <authorList>
            <person name="Varghese N."/>
            <person name="Submissions S."/>
        </authorList>
    </citation>
    <scope>NUCLEOTIDE SEQUENCE [LARGE SCALE GENOMIC DNA]</scope>
    <source>
        <strain evidence="3 4">DSM 21985</strain>
    </source>
</reference>
<dbReference type="PROSITE" id="PS50110">
    <property type="entry name" value="RESPONSE_REGULATORY"/>
    <property type="match status" value="1"/>
</dbReference>
<sequence>MLQIAFIGTLNQTNSIVSEMLNIHFDSEIEFISPSEFFSRSHNKTMGDKDLVFVDINTSTGLGNAPQKVARLKKIFPNTPIVVMHGYTHARFTESLVKAGANGILSITPSEEKLREAVTQVMDGNTYDGFTE</sequence>
<dbReference type="InterPro" id="IPR011006">
    <property type="entry name" value="CheY-like_superfamily"/>
</dbReference>
<dbReference type="Gene3D" id="3.40.50.2300">
    <property type="match status" value="1"/>
</dbReference>
<dbReference type="OrthoDB" id="1525082at2"/>
<dbReference type="SUPFAM" id="SSF52172">
    <property type="entry name" value="CheY-like"/>
    <property type="match status" value="1"/>
</dbReference>
<gene>
    <name evidence="3" type="ORF">SAMN06265219_105116</name>
</gene>
<keyword evidence="1" id="KW-0597">Phosphoprotein</keyword>
<dbReference type="Proteomes" id="UP000317557">
    <property type="component" value="Unassembled WGS sequence"/>
</dbReference>
<dbReference type="AlphaFoldDB" id="A0A521CFN7"/>
<name>A0A521CFN7_9BACT</name>
<keyword evidence="4" id="KW-1185">Reference proteome</keyword>
<evidence type="ECO:0000313" key="3">
    <source>
        <dbReference type="EMBL" id="SMO58238.1"/>
    </source>
</evidence>
<feature type="domain" description="Response regulatory" evidence="2">
    <location>
        <begin position="3"/>
        <end position="122"/>
    </location>
</feature>
<evidence type="ECO:0000259" key="2">
    <source>
        <dbReference type="PROSITE" id="PS50110"/>
    </source>
</evidence>
<feature type="modified residue" description="4-aspartylphosphate" evidence="1">
    <location>
        <position position="55"/>
    </location>
</feature>
<evidence type="ECO:0000313" key="4">
    <source>
        <dbReference type="Proteomes" id="UP000317557"/>
    </source>
</evidence>
<dbReference type="EMBL" id="FXTP01000005">
    <property type="protein sequence ID" value="SMO58238.1"/>
    <property type="molecule type" value="Genomic_DNA"/>
</dbReference>
<accession>A0A521CFN7</accession>
<proteinExistence type="predicted"/>
<dbReference type="InterPro" id="IPR001789">
    <property type="entry name" value="Sig_transdc_resp-reg_receiver"/>
</dbReference>
<organism evidence="3 4">
    <name type="scientific">Gracilimonas mengyeensis</name>
    <dbReference type="NCBI Taxonomy" id="1302730"/>
    <lineage>
        <taxon>Bacteria</taxon>
        <taxon>Pseudomonadati</taxon>
        <taxon>Balneolota</taxon>
        <taxon>Balneolia</taxon>
        <taxon>Balneolales</taxon>
        <taxon>Balneolaceae</taxon>
        <taxon>Gracilimonas</taxon>
    </lineage>
</organism>
<protein>
    <recommendedName>
        <fullName evidence="2">Response regulatory domain-containing protein</fullName>
    </recommendedName>
</protein>
<dbReference type="GO" id="GO:0000160">
    <property type="term" value="P:phosphorelay signal transduction system"/>
    <property type="evidence" value="ECO:0007669"/>
    <property type="project" value="InterPro"/>
</dbReference>
<evidence type="ECO:0000256" key="1">
    <source>
        <dbReference type="PROSITE-ProRule" id="PRU00169"/>
    </source>
</evidence>